<reference evidence="2 3" key="1">
    <citation type="submission" date="2016-10" db="EMBL/GenBank/DDBJ databases">
        <authorList>
            <person name="Varghese N."/>
            <person name="Submissions S."/>
        </authorList>
    </citation>
    <scope>NUCLEOTIDE SEQUENCE [LARGE SCALE GENOMIC DNA]</scope>
    <source>
        <strain evidence="2 3">DSM 17833</strain>
    </source>
</reference>
<name>A0AB37ZB56_9PSED</name>
<keyword evidence="1" id="KW-0472">Membrane</keyword>
<keyword evidence="1" id="KW-1133">Transmembrane helix</keyword>
<evidence type="ECO:0000256" key="1">
    <source>
        <dbReference type="SAM" id="Phobius"/>
    </source>
</evidence>
<keyword evidence="3" id="KW-1185">Reference proteome</keyword>
<protein>
    <submittedName>
        <fullName evidence="2">MSHA biogenesis protein MshJ</fullName>
    </submittedName>
</protein>
<dbReference type="AlphaFoldDB" id="A0AB37ZB56"/>
<keyword evidence="1" id="KW-0812">Transmembrane</keyword>
<accession>A0AB37ZB56</accession>
<sequence>MNKWLQRWQGMAARERWLTYGVALGLLGVLYVLLIGDPLSMRLAKQQSDWQVAEGRRAEAESARLELQRRTEADPNRQYLNALSAAAANRDGLIQQIDQHTAELITPQKMQTVLQELLRKQPQLRVLGMSSFSEPVQLAPAEPAAAPVSADKAPPTPAVTLYKHGLELQLEGGYFDLLNYLQAVHASGWQLNWDSLDYQVGEAGPSKASIRLKLYTLSRHAGWVGV</sequence>
<dbReference type="RefSeq" id="WP_090254779.1">
    <property type="nucleotide sequence ID" value="NZ_FMTL01000003.1"/>
</dbReference>
<feature type="transmembrane region" description="Helical" evidence="1">
    <location>
        <begin position="17"/>
        <end position="36"/>
    </location>
</feature>
<dbReference type="EMBL" id="FMTL01000003">
    <property type="protein sequence ID" value="SCW77902.1"/>
    <property type="molecule type" value="Genomic_DNA"/>
</dbReference>
<comment type="caution">
    <text evidence="2">The sequence shown here is derived from an EMBL/GenBank/DDBJ whole genome shotgun (WGS) entry which is preliminary data.</text>
</comment>
<evidence type="ECO:0000313" key="3">
    <source>
        <dbReference type="Proteomes" id="UP000242418"/>
    </source>
</evidence>
<proteinExistence type="predicted"/>
<evidence type="ECO:0000313" key="2">
    <source>
        <dbReference type="EMBL" id="SCW77902.1"/>
    </source>
</evidence>
<organism evidence="2 3">
    <name type="scientific">Pseudomonas peli</name>
    <dbReference type="NCBI Taxonomy" id="592361"/>
    <lineage>
        <taxon>Bacteria</taxon>
        <taxon>Pseudomonadati</taxon>
        <taxon>Pseudomonadota</taxon>
        <taxon>Gammaproteobacteria</taxon>
        <taxon>Pseudomonadales</taxon>
        <taxon>Pseudomonadaceae</taxon>
        <taxon>Pseudomonas</taxon>
    </lineage>
</organism>
<gene>
    <name evidence="2" type="ORF">SAMN05216370_3461</name>
</gene>
<dbReference type="Proteomes" id="UP000242418">
    <property type="component" value="Unassembled WGS sequence"/>
</dbReference>